<dbReference type="PRINTS" id="PR00300">
    <property type="entry name" value="CLPPROTEASEA"/>
</dbReference>
<comment type="similarity">
    <text evidence="8">Belongs to the DnaC family.</text>
</comment>
<keyword evidence="7" id="KW-0238">DNA-binding</keyword>
<dbReference type="InterPro" id="IPR001270">
    <property type="entry name" value="ClpA/B"/>
</dbReference>
<comment type="similarity">
    <text evidence="1">Belongs to the IS21/IS1162 putative ATP-binding protein family.</text>
</comment>
<gene>
    <name evidence="14" type="ORF">BKM03_30180</name>
</gene>
<dbReference type="KEGG" id="pavl:BKM03_30180"/>
<dbReference type="SMART" id="SM00382">
    <property type="entry name" value="AAA"/>
    <property type="match status" value="1"/>
</dbReference>
<feature type="domain" description="AAA+ ATPase" evidence="13">
    <location>
        <begin position="100"/>
        <end position="237"/>
    </location>
</feature>
<sequence length="273" mass="30187">MNLQHARLTELCKGLKLERVGVDWPHLAQQAASGEDSFADFLEKLLAAETDARSERSRQALLKTAALPAVKTLEQYDFAFATGVPRAQLQELAALSFVGRAENIVFLGPSGVGKSHLAIALAYRAVMAGIKTRFVTAADLMLQLTAAHRQERLKEYFSRVVMAPGLLVIDEIGYLPFGRDEANLFFNVVAKRYEQGSLILTSNLPFTQWAGTFADDQTLTAAMLDRLLHHAHIVQMTGESYRLKDKRKAGTKSSRAEPARKYEPEGVKTKLAI</sequence>
<dbReference type="CDD" id="cd00009">
    <property type="entry name" value="AAA"/>
    <property type="match status" value="1"/>
</dbReference>
<comment type="catalytic activity">
    <reaction evidence="11">
        <text>ATP + H2O = ADP + phosphate + H(+)</text>
        <dbReference type="Rhea" id="RHEA:13065"/>
        <dbReference type="ChEBI" id="CHEBI:15377"/>
        <dbReference type="ChEBI" id="CHEBI:15378"/>
        <dbReference type="ChEBI" id="CHEBI:30616"/>
        <dbReference type="ChEBI" id="CHEBI:43474"/>
        <dbReference type="ChEBI" id="CHEBI:456216"/>
    </reaction>
    <physiologicalReaction direction="left-to-right" evidence="11">
        <dbReference type="Rhea" id="RHEA:13066"/>
    </physiologicalReaction>
</comment>
<evidence type="ECO:0000256" key="6">
    <source>
        <dbReference type="ARBA" id="ARBA00022840"/>
    </source>
</evidence>
<evidence type="ECO:0000256" key="10">
    <source>
        <dbReference type="ARBA" id="ARBA00045009"/>
    </source>
</evidence>
<dbReference type="InterPro" id="IPR002611">
    <property type="entry name" value="IstB_ATP-bd"/>
</dbReference>
<dbReference type="InterPro" id="IPR047661">
    <property type="entry name" value="IstB"/>
</dbReference>
<dbReference type="RefSeq" id="WP_104814054.1">
    <property type="nucleotide sequence ID" value="NZ_CP026563.1"/>
</dbReference>
<dbReference type="GO" id="GO:0003677">
    <property type="term" value="F:DNA binding"/>
    <property type="evidence" value="ECO:0007669"/>
    <property type="project" value="UniProtKB-KW"/>
</dbReference>
<evidence type="ECO:0000256" key="8">
    <source>
        <dbReference type="ARBA" id="ARBA00038338"/>
    </source>
</evidence>
<evidence type="ECO:0000313" key="15">
    <source>
        <dbReference type="Proteomes" id="UP000236903"/>
    </source>
</evidence>
<dbReference type="AlphaFoldDB" id="A0AAD0GU73"/>
<keyword evidence="6" id="KW-0067">ATP-binding</keyword>
<evidence type="ECO:0000256" key="11">
    <source>
        <dbReference type="ARBA" id="ARBA00048778"/>
    </source>
</evidence>
<name>A0AAD0GU73_9PSED</name>
<protein>
    <recommendedName>
        <fullName evidence="9">Replicative helicase loader DnaC</fullName>
    </recommendedName>
    <alternativeName>
        <fullName evidence="10">DNA replication protein DnaC</fullName>
    </alternativeName>
</protein>
<evidence type="ECO:0000256" key="5">
    <source>
        <dbReference type="ARBA" id="ARBA00022801"/>
    </source>
</evidence>
<evidence type="ECO:0000256" key="7">
    <source>
        <dbReference type="ARBA" id="ARBA00023125"/>
    </source>
</evidence>
<keyword evidence="5" id="KW-0378">Hydrolase</keyword>
<evidence type="ECO:0000313" key="14">
    <source>
        <dbReference type="EMBL" id="AVB23347.1"/>
    </source>
</evidence>
<dbReference type="NCBIfam" id="NF006616">
    <property type="entry name" value="PRK09183.1"/>
    <property type="match status" value="1"/>
</dbReference>
<keyword evidence="14" id="KW-0614">Plasmid</keyword>
<keyword evidence="3" id="KW-0235">DNA replication</keyword>
<evidence type="ECO:0000256" key="4">
    <source>
        <dbReference type="ARBA" id="ARBA00022741"/>
    </source>
</evidence>
<dbReference type="SUPFAM" id="SSF52540">
    <property type="entry name" value="P-loop containing nucleoside triphosphate hydrolases"/>
    <property type="match status" value="1"/>
</dbReference>
<evidence type="ECO:0000259" key="13">
    <source>
        <dbReference type="SMART" id="SM00382"/>
    </source>
</evidence>
<dbReference type="GO" id="GO:0005524">
    <property type="term" value="F:ATP binding"/>
    <property type="evidence" value="ECO:0007669"/>
    <property type="project" value="UniProtKB-KW"/>
</dbReference>
<dbReference type="PANTHER" id="PTHR30050:SF9">
    <property type="entry name" value="DNA REPLICATION PROTEIN DNAC"/>
    <property type="match status" value="1"/>
</dbReference>
<accession>A0AAD0GU73</accession>
<keyword evidence="4" id="KW-0547">Nucleotide-binding</keyword>
<dbReference type="GO" id="GO:0016787">
    <property type="term" value="F:hydrolase activity"/>
    <property type="evidence" value="ECO:0007669"/>
    <property type="project" value="UniProtKB-KW"/>
</dbReference>
<dbReference type="Pfam" id="PF01695">
    <property type="entry name" value="IstB_IS21"/>
    <property type="match status" value="1"/>
</dbReference>
<evidence type="ECO:0000256" key="12">
    <source>
        <dbReference type="SAM" id="MobiDB-lite"/>
    </source>
</evidence>
<dbReference type="InterPro" id="IPR027417">
    <property type="entry name" value="P-loop_NTPase"/>
</dbReference>
<feature type="compositionally biased region" description="Basic and acidic residues" evidence="12">
    <location>
        <begin position="254"/>
        <end position="273"/>
    </location>
</feature>
<keyword evidence="2" id="KW-0639">Primosome</keyword>
<evidence type="ECO:0000256" key="9">
    <source>
        <dbReference type="ARBA" id="ARBA00044977"/>
    </source>
</evidence>
<geneLocation type="plasmid" evidence="14 15">
    <name>p1_tig4</name>
</geneLocation>
<evidence type="ECO:0000256" key="3">
    <source>
        <dbReference type="ARBA" id="ARBA00022705"/>
    </source>
</evidence>
<proteinExistence type="inferred from homology"/>
<dbReference type="EMBL" id="CP026563">
    <property type="protein sequence ID" value="AVB23347.1"/>
    <property type="molecule type" value="Genomic_DNA"/>
</dbReference>
<dbReference type="Proteomes" id="UP000236903">
    <property type="component" value="Plasmid p1_tig4"/>
</dbReference>
<reference evidence="14 15" key="1">
    <citation type="submission" date="2018-02" db="EMBL/GenBank/DDBJ databases">
        <title>Comparative genomics of Pseudomonas syringae.</title>
        <authorList>
            <person name="Hulin M.T."/>
        </authorList>
    </citation>
    <scope>NUCLEOTIDE SEQUENCE [LARGE SCALE GENOMIC DNA]</scope>
    <source>
        <strain evidence="14 15">R2leaf</strain>
        <plasmid evidence="14 15">p1_tig4</plasmid>
    </source>
</reference>
<dbReference type="GO" id="GO:1990077">
    <property type="term" value="C:primosome complex"/>
    <property type="evidence" value="ECO:0007669"/>
    <property type="project" value="UniProtKB-KW"/>
</dbReference>
<dbReference type="NCBIfam" id="NF038214">
    <property type="entry name" value="IS21_help_AAA"/>
    <property type="match status" value="1"/>
</dbReference>
<feature type="region of interest" description="Disordered" evidence="12">
    <location>
        <begin position="244"/>
        <end position="273"/>
    </location>
</feature>
<dbReference type="PIRSF" id="PIRSF003073">
    <property type="entry name" value="DNAC_TnpB_IstB"/>
    <property type="match status" value="1"/>
</dbReference>
<organism evidence="14 15">
    <name type="scientific">Pseudomonas avellanae</name>
    <dbReference type="NCBI Taxonomy" id="46257"/>
    <lineage>
        <taxon>Bacteria</taxon>
        <taxon>Pseudomonadati</taxon>
        <taxon>Pseudomonadota</taxon>
        <taxon>Gammaproteobacteria</taxon>
        <taxon>Pseudomonadales</taxon>
        <taxon>Pseudomonadaceae</taxon>
        <taxon>Pseudomonas</taxon>
    </lineage>
</organism>
<dbReference type="InterPro" id="IPR003593">
    <property type="entry name" value="AAA+_ATPase"/>
</dbReference>
<dbReference type="InterPro" id="IPR028350">
    <property type="entry name" value="DNAC/IstB-like"/>
</dbReference>
<dbReference type="GO" id="GO:0006269">
    <property type="term" value="P:DNA replication, synthesis of primer"/>
    <property type="evidence" value="ECO:0007669"/>
    <property type="project" value="UniProtKB-KW"/>
</dbReference>
<evidence type="ECO:0000256" key="2">
    <source>
        <dbReference type="ARBA" id="ARBA00022515"/>
    </source>
</evidence>
<dbReference type="Gene3D" id="3.40.50.300">
    <property type="entry name" value="P-loop containing nucleotide triphosphate hydrolases"/>
    <property type="match status" value="1"/>
</dbReference>
<evidence type="ECO:0000256" key="1">
    <source>
        <dbReference type="ARBA" id="ARBA00008059"/>
    </source>
</evidence>
<dbReference type="PANTHER" id="PTHR30050">
    <property type="entry name" value="CHROMOSOMAL REPLICATION INITIATOR PROTEIN DNAA"/>
    <property type="match status" value="1"/>
</dbReference>
<dbReference type="FunFam" id="3.40.50.300:FF:000606">
    <property type="entry name" value="IS100 transposase orfB"/>
    <property type="match status" value="1"/>
</dbReference>